<evidence type="ECO:0000256" key="1">
    <source>
        <dbReference type="SAM" id="Coils"/>
    </source>
</evidence>
<proteinExistence type="evidence at transcript level"/>
<dbReference type="Gene3D" id="2.30.30.100">
    <property type="match status" value="1"/>
</dbReference>
<dbReference type="PANTHER" id="PTHR21415">
    <property type="entry name" value="U7 SNRNA-ASSOCIATED SM-LIKE PROTEIN LSM11"/>
    <property type="match status" value="1"/>
</dbReference>
<sequence>MSTDPTSSNFDPLKALYTETKKKSAEVKVYDNVATFEAKLKRQDTKGKDDTVKKEPKKSKSFSQNKKLIEEAEKRDLSKLKEMMEIRKKMDAAKNEEQGEEAELKVMERKSKLPKNVFTSMKALQLGPMSLLNQLVEKRQRCHVYTRNFVGLRGVLVGFIVAFDRFMNLAMVDIDDTFCTAPLGKVKDHQKPLSVSQLRHALEALKLENKRAADTRGKHRATTGVTVVQKSTSSSNISQNSKVLKINRIRGKGKPLEVFHGGSPQLYQRHLRQMYVRGDIIVLITPDS</sequence>
<dbReference type="PANTHER" id="PTHR21415:SF1">
    <property type="entry name" value="U7 SNRNA-ASSOCIATED SM-LIKE PROTEIN LSM11"/>
    <property type="match status" value="1"/>
</dbReference>
<name>A0A6F9DK95_9ASCI</name>
<accession>A0A6F9DK95</accession>
<gene>
    <name evidence="3" type="primary">Lsm11</name>
</gene>
<dbReference type="InterPro" id="IPR010920">
    <property type="entry name" value="LSM_dom_sf"/>
</dbReference>
<dbReference type="GO" id="GO:0071209">
    <property type="term" value="F:U7 snRNA binding"/>
    <property type="evidence" value="ECO:0007669"/>
    <property type="project" value="InterPro"/>
</dbReference>
<dbReference type="InterPro" id="IPR039267">
    <property type="entry name" value="Lsm11"/>
</dbReference>
<dbReference type="AlphaFoldDB" id="A0A6F9DK95"/>
<feature type="compositionally biased region" description="Basic and acidic residues" evidence="2">
    <location>
        <begin position="40"/>
        <end position="54"/>
    </location>
</feature>
<reference evidence="3" key="1">
    <citation type="submission" date="2020-04" db="EMBL/GenBank/DDBJ databases">
        <authorList>
            <person name="Neveu A P."/>
        </authorList>
    </citation>
    <scope>NUCLEOTIDE SEQUENCE</scope>
    <source>
        <tissue evidence="3">Whole embryo</tissue>
    </source>
</reference>
<feature type="region of interest" description="Disordered" evidence="2">
    <location>
        <begin position="212"/>
        <end position="232"/>
    </location>
</feature>
<protein>
    <submittedName>
        <fullName evidence="3">U7 snRNA-associated Sm-like protein LSm11</fullName>
    </submittedName>
</protein>
<dbReference type="SUPFAM" id="SSF50182">
    <property type="entry name" value="Sm-like ribonucleoproteins"/>
    <property type="match status" value="1"/>
</dbReference>
<dbReference type="GO" id="GO:0005683">
    <property type="term" value="C:U7 snRNP"/>
    <property type="evidence" value="ECO:0007669"/>
    <property type="project" value="TreeGrafter"/>
</dbReference>
<dbReference type="EMBL" id="LR787697">
    <property type="protein sequence ID" value="CAB3263559.1"/>
    <property type="molecule type" value="mRNA"/>
</dbReference>
<feature type="coiled-coil region" evidence="1">
    <location>
        <begin position="83"/>
        <end position="110"/>
    </location>
</feature>
<evidence type="ECO:0000313" key="3">
    <source>
        <dbReference type="EMBL" id="CAB3263559.1"/>
    </source>
</evidence>
<organism evidence="3">
    <name type="scientific">Phallusia mammillata</name>
    <dbReference type="NCBI Taxonomy" id="59560"/>
    <lineage>
        <taxon>Eukaryota</taxon>
        <taxon>Metazoa</taxon>
        <taxon>Chordata</taxon>
        <taxon>Tunicata</taxon>
        <taxon>Ascidiacea</taxon>
        <taxon>Phlebobranchia</taxon>
        <taxon>Ascidiidae</taxon>
        <taxon>Phallusia</taxon>
    </lineage>
</organism>
<keyword evidence="1" id="KW-0175">Coiled coil</keyword>
<feature type="region of interest" description="Disordered" evidence="2">
    <location>
        <begin position="40"/>
        <end position="68"/>
    </location>
</feature>
<evidence type="ECO:0000256" key="2">
    <source>
        <dbReference type="SAM" id="MobiDB-lite"/>
    </source>
</evidence>
<dbReference type="GO" id="GO:0006398">
    <property type="term" value="P:mRNA 3'-end processing by stem-loop binding and cleavage"/>
    <property type="evidence" value="ECO:0007669"/>
    <property type="project" value="TreeGrafter"/>
</dbReference>